<dbReference type="EMBL" id="JAKZBV010000001">
    <property type="protein sequence ID" value="MCH6468720.1"/>
    <property type="molecule type" value="Genomic_DNA"/>
</dbReference>
<keyword evidence="3" id="KW-1185">Reference proteome</keyword>
<dbReference type="RefSeq" id="WP_241050660.1">
    <property type="nucleotide sequence ID" value="NZ_JAKZBV010000001.1"/>
</dbReference>
<accession>A0ABS9TWH7</accession>
<gene>
    <name evidence="2" type="ORF">L0M17_01750</name>
</gene>
<protein>
    <submittedName>
        <fullName evidence="2">Uncharacterized protein</fullName>
    </submittedName>
</protein>
<comment type="caution">
    <text evidence="2">The sequence shown here is derived from an EMBL/GenBank/DDBJ whole genome shotgun (WGS) entry which is preliminary data.</text>
</comment>
<organism evidence="2 3">
    <name type="scientific">Sinomonas terrae</name>
    <dbReference type="NCBI Taxonomy" id="2908838"/>
    <lineage>
        <taxon>Bacteria</taxon>
        <taxon>Bacillati</taxon>
        <taxon>Actinomycetota</taxon>
        <taxon>Actinomycetes</taxon>
        <taxon>Micrococcales</taxon>
        <taxon>Micrococcaceae</taxon>
        <taxon>Sinomonas</taxon>
    </lineage>
</organism>
<proteinExistence type="predicted"/>
<sequence length="424" mass="43905">MTLESLEASAVALRAASSSLERAGRGLYASRQSVIAGACWPSNLALRFDDEARRVDVRAARAREESEGWAAAVARAAETYRKEEAARARAMDGLQNIVFQAGAIPGLLDVLGLGGLSVAGARVVPGTTLATLLRSLQAGRLAGSAGEPAGVNRASIAAGTGDPSCFLYAVSSLRRAQGQEPLEDGSFVPPSSILVERVPRADGSIAVMVTVPGTQTWALDPEDGNVFDSEGILDGMAYRDSQVRGLIDEALRDQNLGADDVVLFNSYSQGGIHVLGLLEDQEFLERYRVAAVTTVGSPVSAFAIPEGIPVLSLTNADDIVPTASGQVVEPSESVVNVRSPSRAGPAALLFPQEVVAKAHDLGNYAHDAERLDESADPAVLGHRAAVGAALGVGVAAGAAAGAPQTGSPQRERFAYTATDPKTKS</sequence>
<reference evidence="2 3" key="1">
    <citation type="submission" date="2022-03" db="EMBL/GenBank/DDBJ databases">
        <title>Sinomonas sp. isolated from a soil.</title>
        <authorList>
            <person name="Han J."/>
            <person name="Kim D.-U."/>
        </authorList>
    </citation>
    <scope>NUCLEOTIDE SEQUENCE [LARGE SCALE GENOMIC DNA]</scope>
    <source>
        <strain evidence="2 3">5-5</strain>
    </source>
</reference>
<dbReference type="Proteomes" id="UP001202922">
    <property type="component" value="Unassembled WGS sequence"/>
</dbReference>
<evidence type="ECO:0000313" key="3">
    <source>
        <dbReference type="Proteomes" id="UP001202922"/>
    </source>
</evidence>
<name>A0ABS9TWH7_9MICC</name>
<evidence type="ECO:0000313" key="2">
    <source>
        <dbReference type="EMBL" id="MCH6468720.1"/>
    </source>
</evidence>
<evidence type="ECO:0000256" key="1">
    <source>
        <dbReference type="SAM" id="MobiDB-lite"/>
    </source>
</evidence>
<feature type="region of interest" description="Disordered" evidence="1">
    <location>
        <begin position="399"/>
        <end position="424"/>
    </location>
</feature>